<dbReference type="GO" id="GO:0006351">
    <property type="term" value="P:DNA-templated transcription"/>
    <property type="evidence" value="ECO:0007669"/>
    <property type="project" value="InterPro"/>
</dbReference>
<keyword evidence="6" id="KW-0693">Viral RNA replication</keyword>
<evidence type="ECO:0000256" key="5">
    <source>
        <dbReference type="ARBA" id="ARBA00048744"/>
    </source>
</evidence>
<dbReference type="InterPro" id="IPR043502">
    <property type="entry name" value="DNA/RNA_pol_sf"/>
</dbReference>
<reference evidence="8" key="1">
    <citation type="journal article" date="2016" name="Virol. J.">
        <title>Co-infection of a hypovirulent isolate of Sclerotinia sclerotiorum with a new botybirnavirus and a strain of a mitovirus.</title>
        <authorList>
            <person name="Ran H."/>
            <person name="Liu L."/>
            <person name="Li B."/>
            <person name="Cheng J."/>
            <person name="Fu Y."/>
            <person name="Jiang D."/>
            <person name="Xie J."/>
        </authorList>
    </citation>
    <scope>NUCLEOTIDE SEQUENCE</scope>
    <source>
        <strain evidence="8">AH16</strain>
    </source>
</reference>
<feature type="compositionally biased region" description="Pro residues" evidence="7">
    <location>
        <begin position="171"/>
        <end position="185"/>
    </location>
</feature>
<feature type="compositionally biased region" description="Acidic residues" evidence="7">
    <location>
        <begin position="160"/>
        <end position="170"/>
    </location>
</feature>
<dbReference type="SUPFAM" id="SSF56672">
    <property type="entry name" value="DNA/RNA polymerases"/>
    <property type="match status" value="1"/>
</dbReference>
<comment type="catalytic activity">
    <reaction evidence="5 6">
        <text>RNA(n) + a ribonucleoside 5'-triphosphate = RNA(n+1) + diphosphate</text>
        <dbReference type="Rhea" id="RHEA:21248"/>
        <dbReference type="Rhea" id="RHEA-COMP:14527"/>
        <dbReference type="Rhea" id="RHEA-COMP:17342"/>
        <dbReference type="ChEBI" id="CHEBI:33019"/>
        <dbReference type="ChEBI" id="CHEBI:61557"/>
        <dbReference type="ChEBI" id="CHEBI:140395"/>
        <dbReference type="EC" id="2.7.7.48"/>
    </reaction>
</comment>
<evidence type="ECO:0000256" key="1">
    <source>
        <dbReference type="ARBA" id="ARBA00022484"/>
    </source>
</evidence>
<dbReference type="Pfam" id="PF02123">
    <property type="entry name" value="RdRP_4"/>
    <property type="match status" value="1"/>
</dbReference>
<keyword evidence="9" id="KW-1185">Reference proteome</keyword>
<feature type="region of interest" description="Disordered" evidence="7">
    <location>
        <begin position="138"/>
        <end position="196"/>
    </location>
</feature>
<keyword evidence="2 6" id="KW-0808">Transferase</keyword>
<dbReference type="EC" id="2.7.7.48" evidence="6"/>
<keyword evidence="4 6" id="KW-0547">Nucleotide-binding</keyword>
<keyword evidence="1 6" id="KW-0696">RNA-directed RNA polymerase</keyword>
<dbReference type="GO" id="GO:0000166">
    <property type="term" value="F:nucleotide binding"/>
    <property type="evidence" value="ECO:0007669"/>
    <property type="project" value="UniProtKB-KW"/>
</dbReference>
<dbReference type="Proteomes" id="UP001250118">
    <property type="component" value="Genome"/>
</dbReference>
<feature type="region of interest" description="Disordered" evidence="7">
    <location>
        <begin position="881"/>
        <end position="953"/>
    </location>
</feature>
<evidence type="ECO:0000256" key="3">
    <source>
        <dbReference type="ARBA" id="ARBA00022695"/>
    </source>
</evidence>
<dbReference type="GO" id="GO:0003723">
    <property type="term" value="F:RNA binding"/>
    <property type="evidence" value="ECO:0007669"/>
    <property type="project" value="InterPro"/>
</dbReference>
<evidence type="ECO:0000256" key="2">
    <source>
        <dbReference type="ARBA" id="ARBA00022679"/>
    </source>
</evidence>
<evidence type="ECO:0000256" key="4">
    <source>
        <dbReference type="ARBA" id="ARBA00022741"/>
    </source>
</evidence>
<protein>
    <recommendedName>
        <fullName evidence="6">RNA-directed RNA polymerase</fullName>
        <ecNumber evidence="6">2.7.7.48</ecNumber>
    </recommendedName>
</protein>
<sequence>MLHDLNIMASSNTNNSAQTVFSANNITSSESKTPTTKKAKANKKQLKRAEVNFFNGYCYLALIHSDLRAKAHEYLGAWPLVSEVEEFIGGDWDRYSTEKVGVQVVPYPTSDSILVAYHITMGNVFPSEILDEMVSTSRVGGTPQAPADTTTLPPPVSDPEFGDVVDEPADPENPSPNPPEQPEPENPGSDNPSTRYDYIKIDSGVADKPESEGTVTGMMDWDAPDFSGSNGRGGSLFSKAGVEHTWTSKLYPKFRNSFVNFDALVASKEGNGSVSIGNMVVGTAWGYGSYTDVNLAAKPFFVDNRTIPYWTSDQKKETLDTSKQQVLYDAPISITPAGRAVGVSSLLVPGMKAKFQKQIGDHTITNHYFGNMLSTSGVGDSHLAALTIACTRLMTVKIQREQEIASIVEFDSEEYDDYFLQVGNTDHSIYRKVAVAANDLQSENLVFLPPGSRIEAFPTMAYLLGMGRTTARVPTADPTKKQIVYSPFDRFCSRQGFAIVPSIDGKEYTGRYAGPSKIEVTLRECVSVLASYVDYHGLWSQLAMARALAFAIMSSPNTASLTTLPKPNHTSDMQIGLNGRAIMVKNSQSIVDPDESYMALIAASTILSRSAEEALLEAIIFTAESAGYSPFSFSFKAVIDQFLGDSLPWGLSHATIPVFSKLMDLDLNDLVLCIDRHMVGCISKLLLGFNNRLFRASSYMMLKEQPNSTELLAVHKKSVRDSIASRRALSERESKVLQYLTQTGVGNGTNQLFYHDVYLDDLTNDRSWVRLSEAMNRYQLKFMVEDPQIWEVNAVGDGLVIESTAFGSSDRQVGTSELTGFEALIEFLATKGGIAELDEDDYRNMSRPGFPALNISASEPSTTTVVKPRIPLKTQTATFTKESYKKQAKVTEITKPTMPVRPETPEVPQKTRESTATKTTTSSPKKEESTTSKDQGNVKPSEGKGYKMVTKGPLRPVITGGNFGSSAIDRSTRYFSEATLPVEHSDDEEERDDAGLTQVVPKTITKTKSKKRVVTKEGDWYSESIAYNAKIKSQRKSDKNFIETLNFQAMSDDEKKRVDALYPRGHDAEIRRAPYTVANLIAEMFTPQDTTISERRWIRRRLLTGIGGKNAWMVSCLLTIYGNALSTPAWNELIDMGFLDTPYSQWNAKFGSYNDILRNQWSRGEFKHTPDDFPQMLYIATLVGRPNREVDWKAEDEKRMKVVPEIKCRIKRATIELSTAQLRTRLRRMFETEGTLKVRPVQKFEDMYRTRYQWMIGGSLAGEKTVVDTDPVMKQKLEEQGFQAPHHSTKKHIAERVSFEEVAAVLEMHPLNLAKGHTKGNENGKLRAIYGSLFSQYVIGRYWSYHIEQNVTFKSASMNKPNSQLLREAEDRTRVCANGDWVVCLDYTDFNASHSLKLMRLIIEVATEWAISKGFKPTEEFLKISDWYAKSFENSWYYNPESKEWVRVLSGLFSGLPQTTFDNTVANLTYDQCYFDSLRQAGIEITPTSRYVLGDDGWVSFKTKEEADLYLTAAKMGGIETNEIKQLISKGRGEYLRLLYDNDGMIRGSPLRALANICHGSVESSVPSVGRTRIQELHSNISVLVRRGFVRSKMHRMFENLAYYEVNGKLEKSVPVQDLLYGTRETGGLALVPIDSVEYDSKKRLDLAVPEKENNNVDEIAKVIFDTKGQKKFRSSSDFVNKIEERYSITWKFQGKGNATAMLAARNAVEGTQDQRYEHQILLVQARTARVDIKALRRGFEWKDQKTTFNMSADDFEKLFGKAIANDDRVLSSISPYIRVIRYMNDECREKFITQLAAETGVTLATIKQGIKSLASLGGENVDYLPTPYLSQELLGVLSKWRTIRQFTGEREFYDPQWIIDLAHRHKY</sequence>
<evidence type="ECO:0000313" key="8">
    <source>
        <dbReference type="EMBL" id="AMT92139.1"/>
    </source>
</evidence>
<organism evidence="8 9">
    <name type="scientific">Sclerotinia sclerotiorum botybirnavirus 2</name>
    <dbReference type="NCBI Taxonomy" id="1824837"/>
    <lineage>
        <taxon>Viruses</taxon>
        <taxon>Riboviria</taxon>
        <taxon>Orthornavirae</taxon>
        <taxon>Duplornaviricota</taxon>
        <taxon>Chrymotiviricetes</taxon>
        <taxon>Ghabrivirales</taxon>
        <taxon>Alphatotivirineae</taxon>
        <taxon>Botybirnaviridae</taxon>
        <taxon>Botybirnavirus</taxon>
        <taxon>Botybirnavirus sani</taxon>
    </lineage>
</organism>
<evidence type="ECO:0000313" key="9">
    <source>
        <dbReference type="Proteomes" id="UP001250118"/>
    </source>
</evidence>
<keyword evidence="3 6" id="KW-0548">Nucleotidyltransferase</keyword>
<name>A0A144LIL3_9VIRU</name>
<evidence type="ECO:0000256" key="7">
    <source>
        <dbReference type="SAM" id="MobiDB-lite"/>
    </source>
</evidence>
<proteinExistence type="predicted"/>
<dbReference type="InterPro" id="IPR001795">
    <property type="entry name" value="RNA-dir_pol_luteovirus"/>
</dbReference>
<dbReference type="GO" id="GO:0003968">
    <property type="term" value="F:RNA-directed RNA polymerase activity"/>
    <property type="evidence" value="ECO:0007669"/>
    <property type="project" value="UniProtKB-KW"/>
</dbReference>
<accession>A0A144LIL3</accession>
<dbReference type="EMBL" id="KT962972">
    <property type="protein sequence ID" value="AMT92139.1"/>
    <property type="molecule type" value="Genomic_RNA"/>
</dbReference>
<evidence type="ECO:0000256" key="6">
    <source>
        <dbReference type="RuleBase" id="RU364050"/>
    </source>
</evidence>